<dbReference type="SUPFAM" id="SSF51445">
    <property type="entry name" value="(Trans)glycosidases"/>
    <property type="match status" value="1"/>
</dbReference>
<dbReference type="PANTHER" id="PTHR32438">
    <property type="entry name" value="4-ALPHA-GLUCANOTRANSFERASE DPE1, CHLOROPLASTIC/AMYLOPLASTIC"/>
    <property type="match status" value="1"/>
</dbReference>
<evidence type="ECO:0000256" key="4">
    <source>
        <dbReference type="ARBA" id="ARBA00020295"/>
    </source>
</evidence>
<evidence type="ECO:0000256" key="2">
    <source>
        <dbReference type="ARBA" id="ARBA00005684"/>
    </source>
</evidence>
<evidence type="ECO:0000256" key="8">
    <source>
        <dbReference type="ARBA" id="ARBA00031423"/>
    </source>
</evidence>
<dbReference type="EC" id="2.4.1.25" evidence="3 10"/>
<comment type="catalytic activity">
    <reaction evidence="1 10">
        <text>Transfers a segment of a (1-&gt;4)-alpha-D-glucan to a new position in an acceptor, which may be glucose or a (1-&gt;4)-alpha-D-glucan.</text>
        <dbReference type="EC" id="2.4.1.25"/>
    </reaction>
</comment>
<keyword evidence="7 10" id="KW-0119">Carbohydrate metabolism</keyword>
<proteinExistence type="inferred from homology"/>
<dbReference type="GO" id="GO:0005975">
    <property type="term" value="P:carbohydrate metabolic process"/>
    <property type="evidence" value="ECO:0007669"/>
    <property type="project" value="InterPro"/>
</dbReference>
<name>A0AAE4ZA58_9BACT</name>
<evidence type="ECO:0000256" key="3">
    <source>
        <dbReference type="ARBA" id="ARBA00012560"/>
    </source>
</evidence>
<keyword evidence="5 10" id="KW-0328">Glycosyltransferase</keyword>
<dbReference type="PANTHER" id="PTHR32438:SF5">
    <property type="entry name" value="4-ALPHA-GLUCANOTRANSFERASE DPE1, CHLOROPLASTIC_AMYLOPLASTIC"/>
    <property type="match status" value="1"/>
</dbReference>
<comment type="caution">
    <text evidence="12">The sequence shown here is derived from an EMBL/GenBank/DDBJ whole genome shotgun (WGS) entry which is preliminary data.</text>
</comment>
<dbReference type="Gene3D" id="3.20.20.80">
    <property type="entry name" value="Glycosidases"/>
    <property type="match status" value="1"/>
</dbReference>
<dbReference type="Pfam" id="PF21226">
    <property type="entry name" value="MalQ_N"/>
    <property type="match status" value="1"/>
</dbReference>
<evidence type="ECO:0000256" key="5">
    <source>
        <dbReference type="ARBA" id="ARBA00022676"/>
    </source>
</evidence>
<evidence type="ECO:0000313" key="13">
    <source>
        <dbReference type="Proteomes" id="UP000702544"/>
    </source>
</evidence>
<dbReference type="EMBL" id="JAACAK010000137">
    <property type="protein sequence ID" value="NIR76614.1"/>
    <property type="molecule type" value="Genomic_DNA"/>
</dbReference>
<organism evidence="12 13">
    <name type="scientific">Candidatus Kutchimonas denitrificans</name>
    <dbReference type="NCBI Taxonomy" id="3056748"/>
    <lineage>
        <taxon>Bacteria</taxon>
        <taxon>Pseudomonadati</taxon>
        <taxon>Gemmatimonadota</taxon>
        <taxon>Gemmatimonadia</taxon>
        <taxon>Candidatus Palauibacterales</taxon>
        <taxon>Candidatus Palauibacteraceae</taxon>
        <taxon>Candidatus Kutchimonas</taxon>
    </lineage>
</organism>
<evidence type="ECO:0000256" key="9">
    <source>
        <dbReference type="ARBA" id="ARBA00031501"/>
    </source>
</evidence>
<evidence type="ECO:0000256" key="7">
    <source>
        <dbReference type="ARBA" id="ARBA00023277"/>
    </source>
</evidence>
<dbReference type="Pfam" id="PF02446">
    <property type="entry name" value="Glyco_hydro_77"/>
    <property type="match status" value="1"/>
</dbReference>
<dbReference type="NCBIfam" id="TIGR00217">
    <property type="entry name" value="malQ"/>
    <property type="match status" value="1"/>
</dbReference>
<sequence length="719" mass="79670">MGESSALVALAERMGILSAYVDNLGESRRTPDDTRVALLAALGIDASNETAAARALESVRRAEMERILEPVHVWRRGGRSRPRLRVRPPPAAAGAKLDYALEITEEGGRTHRSEGRLSARGRGDFRWLELPGDAPPGYHRVRLEIDAAEAQRAKCRYIVAPRRCLTIAEKAGPGRRFGIWEHLYAVRSRRNWGVGDLTDLSGLVDWAASLGAAFVGINPLHALRNAGSDISPYGPVSRTFRNIIYLDVEAVPELSESAEAQALIRSSAYQESLAGLRAAGQVDYERVMSLKSAALESLHRTFAARHRDRATERGEAYAGYLEAKGVALQNFATFQALAKHFAEAGLRDPRRWPEPYRDSGSEEVARFRREHFEAFDFHRYVQFEIDRQLGNVGDQAARRLPLGTYGDLAIGTAADGCDPWAFAELFAPNVHLGAPPDDYSTTGQDWGLPPLNPFRLREDGYRYWARLLQSNLEHVGALRIDHVMGLFRQFWIPAGRPATEGAYIRFPAQELLGVLALESHRNGAIVIGEDLGTVPPGLSARLARWGILSCSVLYFERDRRGNFPPARGFSKRALVTVDTHDHPPLASLWTGHDLSLARRVGLIESDERLGVLRLERESFRRALLRRLAREGCLPKPEDPGNYSQLCAAVHAFLSKTPSPLVGVWLSDLTGEVDPLNVPGIGLDRYPNWSRRLSMALEELIADRQVAGGLSGLRSRRVVP</sequence>
<comment type="similarity">
    <text evidence="2 10">Belongs to the disproportionating enzyme family.</text>
</comment>
<gene>
    <name evidence="12" type="primary">malQ</name>
    <name evidence="12" type="ORF">GWO12_16155</name>
</gene>
<feature type="domain" description="MalQ N-terminal beta-sandwich" evidence="11">
    <location>
        <begin position="68"/>
        <end position="161"/>
    </location>
</feature>
<evidence type="ECO:0000259" key="11">
    <source>
        <dbReference type="Pfam" id="PF21226"/>
    </source>
</evidence>
<dbReference type="InterPro" id="IPR003385">
    <property type="entry name" value="Glyco_hydro_77"/>
</dbReference>
<dbReference type="Proteomes" id="UP000702544">
    <property type="component" value="Unassembled WGS sequence"/>
</dbReference>
<dbReference type="AlphaFoldDB" id="A0AAE4ZA58"/>
<reference evidence="12 13" key="1">
    <citation type="submission" date="2020-01" db="EMBL/GenBank/DDBJ databases">
        <title>Genomes assembled from Gulf of Kutch pelagic sediment metagenomes.</title>
        <authorList>
            <person name="Chandrashekar M."/>
            <person name="Mahajan M.S."/>
            <person name="Dave K.J."/>
            <person name="Vatsa P."/>
            <person name="Nathani N.M."/>
        </authorList>
    </citation>
    <scope>NUCLEOTIDE SEQUENCE [LARGE SCALE GENOMIC DNA]</scope>
    <source>
        <strain evidence="12">KS3-K002</strain>
    </source>
</reference>
<dbReference type="InterPro" id="IPR048458">
    <property type="entry name" value="MalQ_N"/>
</dbReference>
<accession>A0AAE4ZA58</accession>
<dbReference type="InterPro" id="IPR017853">
    <property type="entry name" value="GH"/>
</dbReference>
<evidence type="ECO:0000256" key="6">
    <source>
        <dbReference type="ARBA" id="ARBA00022679"/>
    </source>
</evidence>
<keyword evidence="6 10" id="KW-0808">Transferase</keyword>
<protein>
    <recommendedName>
        <fullName evidence="4 10">4-alpha-glucanotransferase</fullName>
        <ecNumber evidence="3 10">2.4.1.25</ecNumber>
    </recommendedName>
    <alternativeName>
        <fullName evidence="8 10">Amylomaltase</fullName>
    </alternativeName>
    <alternativeName>
        <fullName evidence="9 10">Disproportionating enzyme</fullName>
    </alternativeName>
</protein>
<evidence type="ECO:0000256" key="10">
    <source>
        <dbReference type="RuleBase" id="RU361207"/>
    </source>
</evidence>
<evidence type="ECO:0000313" key="12">
    <source>
        <dbReference type="EMBL" id="NIR76614.1"/>
    </source>
</evidence>
<dbReference type="GO" id="GO:0004134">
    <property type="term" value="F:4-alpha-glucanotransferase activity"/>
    <property type="evidence" value="ECO:0007669"/>
    <property type="project" value="UniProtKB-EC"/>
</dbReference>
<evidence type="ECO:0000256" key="1">
    <source>
        <dbReference type="ARBA" id="ARBA00000439"/>
    </source>
</evidence>